<protein>
    <submittedName>
        <fullName evidence="1">Uncharacterized protein</fullName>
    </submittedName>
</protein>
<proteinExistence type="predicted"/>
<sequence>MTEQTNTSMFYDYSVLVVVEPEFESKVKDIEAYRNNLVKHLTKRAGGTPLRIVTPKGKFGFVGFEEMESDDRNKTAFVRSVEDYLTQLNEIVVVANYQQHPFFDALSNSATGASKTVSFYGY</sequence>
<dbReference type="EMBL" id="MK838116">
    <property type="protein sequence ID" value="QDH47212.1"/>
    <property type="molecule type" value="Genomic_DNA"/>
</dbReference>
<evidence type="ECO:0000313" key="1">
    <source>
        <dbReference type="EMBL" id="QDH47212.1"/>
    </source>
</evidence>
<dbReference type="Proteomes" id="UP000318420">
    <property type="component" value="Segment"/>
</dbReference>
<evidence type="ECO:0000313" key="2">
    <source>
        <dbReference type="Proteomes" id="UP000318420"/>
    </source>
</evidence>
<gene>
    <name evidence="1" type="ORF">LAh10_138</name>
</gene>
<name>A0A514A1V6_9CAUD</name>
<keyword evidence="2" id="KW-1185">Reference proteome</keyword>
<accession>A0A514A1V6</accession>
<organism evidence="1 2">
    <name type="scientific">Aeromonas phage LAh10</name>
    <dbReference type="NCBI Taxonomy" id="2591025"/>
    <lineage>
        <taxon>Viruses</taxon>
        <taxon>Duplodnaviria</taxon>
        <taxon>Heunggongvirae</taxon>
        <taxon>Uroviricota</taxon>
        <taxon>Caudoviricetes</taxon>
        <taxon>Chimalliviridae</taxon>
        <taxon>Ludhianavirus</taxon>
        <taxon>Ludhianavirus LAh10</taxon>
    </lineage>
</organism>
<reference evidence="1 2" key="1">
    <citation type="submission" date="2019-04" db="EMBL/GenBank/DDBJ databases">
        <title>Novel bacteriophages capable of disrupting biofilms from clinical strains of Aeromonas hydrophila with intrinsic antibiotic resistance.</title>
        <authorList>
            <person name="Kabwe M."/>
            <person name="Brown T.L."/>
            <person name="Speirs L."/>
            <person name="Ku H."/>
            <person name="Leach M."/>
            <person name="Chan H.T."/>
            <person name="Petrovski S."/>
            <person name="Lock P."/>
            <person name="Tucci J."/>
        </authorList>
    </citation>
    <scope>NUCLEOTIDE SEQUENCE [LARGE SCALE GENOMIC DNA]</scope>
</reference>